<proteinExistence type="predicted"/>
<evidence type="ECO:0000313" key="6">
    <source>
        <dbReference type="EMBL" id="MCT8331661.1"/>
    </source>
</evidence>
<dbReference type="PANTHER" id="PTHR30349:SF81">
    <property type="entry name" value="TYROSINE RECOMBINASE XERC"/>
    <property type="match status" value="1"/>
</dbReference>
<dbReference type="SUPFAM" id="SSF47823">
    <property type="entry name" value="lambda integrase-like, N-terminal domain"/>
    <property type="match status" value="1"/>
</dbReference>
<accession>A0ABT2NRT8</accession>
<gene>
    <name evidence="6" type="ORF">N5I32_19265</name>
</gene>
<dbReference type="Pfam" id="PF00589">
    <property type="entry name" value="Phage_integrase"/>
    <property type="match status" value="1"/>
</dbReference>
<dbReference type="Gene3D" id="1.10.150.130">
    <property type="match status" value="1"/>
</dbReference>
<dbReference type="EMBL" id="JAOCQF010000005">
    <property type="protein sequence ID" value="MCT8331661.1"/>
    <property type="molecule type" value="Genomic_DNA"/>
</dbReference>
<dbReference type="PROSITE" id="PS51898">
    <property type="entry name" value="TYR_RECOMBINASE"/>
    <property type="match status" value="1"/>
</dbReference>
<evidence type="ECO:0000256" key="1">
    <source>
        <dbReference type="ARBA" id="ARBA00022829"/>
    </source>
</evidence>
<dbReference type="InterPro" id="IPR011010">
    <property type="entry name" value="DNA_brk_join_enz"/>
</dbReference>
<dbReference type="SUPFAM" id="SSF56349">
    <property type="entry name" value="DNA breaking-rejoining enzymes"/>
    <property type="match status" value="1"/>
</dbReference>
<organism evidence="6 7">
    <name type="scientific">Albidovulum sediminis</name>
    <dbReference type="NCBI Taxonomy" id="3066345"/>
    <lineage>
        <taxon>Bacteria</taxon>
        <taxon>Pseudomonadati</taxon>
        <taxon>Pseudomonadota</taxon>
        <taxon>Alphaproteobacteria</taxon>
        <taxon>Rhodobacterales</taxon>
        <taxon>Paracoccaceae</taxon>
        <taxon>Albidovulum</taxon>
    </lineage>
</organism>
<evidence type="ECO:0000256" key="3">
    <source>
        <dbReference type="ARBA" id="ARBA00023125"/>
    </source>
</evidence>
<dbReference type="InterPro" id="IPR013762">
    <property type="entry name" value="Integrase-like_cat_sf"/>
</dbReference>
<keyword evidence="3" id="KW-0238">DNA-binding</keyword>
<dbReference type="Proteomes" id="UP001205601">
    <property type="component" value="Unassembled WGS sequence"/>
</dbReference>
<evidence type="ECO:0000313" key="7">
    <source>
        <dbReference type="Proteomes" id="UP001205601"/>
    </source>
</evidence>
<evidence type="ECO:0000256" key="2">
    <source>
        <dbReference type="ARBA" id="ARBA00022908"/>
    </source>
</evidence>
<dbReference type="InterPro" id="IPR002104">
    <property type="entry name" value="Integrase_catalytic"/>
</dbReference>
<dbReference type="InterPro" id="IPR010998">
    <property type="entry name" value="Integrase_recombinase_N"/>
</dbReference>
<protein>
    <submittedName>
        <fullName evidence="6">Tyrosine-type recombinase/integrase</fullName>
    </submittedName>
</protein>
<dbReference type="Gene3D" id="1.10.443.10">
    <property type="entry name" value="Intergrase catalytic core"/>
    <property type="match status" value="1"/>
</dbReference>
<comment type="caution">
    <text evidence="6">The sequence shown here is derived from an EMBL/GenBank/DDBJ whole genome shotgun (WGS) entry which is preliminary data.</text>
</comment>
<keyword evidence="2" id="KW-0229">DNA integration</keyword>
<sequence length="347" mass="38441">MSVLALPAYAQLSDADEAALTDLYRRGTPANTLRAWERDLAYIAAWKMASFGRPLNWPEDEKVALRFILDHAQDLTEKQGVAQDVAMELIAIGLRRELTCPSPATLDRRIASWQAFHRMRNLPSPFSSPLVQQARQKARRANARPRVPKSPKPVTRDILEALLASCDDSHRGIRDRAMLMLAFASGGRRRSEVTALNVEDVGLEDFAAKGLVWLRLLETKTTNRDQAPRLPMKGRAARALVHWLDVTKLTSGPLFRPVSLSDRPLPRRLASDALRTILRRRLVLAGLPADFATPHGLRAGFLTQAALDGAPLAAAMKLSLHRSAVQAQKYYADVEISENPATDLLGD</sequence>
<keyword evidence="1" id="KW-0159">Chromosome partition</keyword>
<reference evidence="7" key="1">
    <citation type="submission" date="2023-07" db="EMBL/GenBank/DDBJ databases">
        <title>Defluviimonas sediminis sp. nov., isolated from mangrove sediment.</title>
        <authorList>
            <person name="Liu L."/>
            <person name="Li J."/>
            <person name="Huang Y."/>
            <person name="Pan J."/>
            <person name="Li M."/>
        </authorList>
    </citation>
    <scope>NUCLEOTIDE SEQUENCE [LARGE SCALE GENOMIC DNA]</scope>
    <source>
        <strain evidence="7">FT324</strain>
    </source>
</reference>
<dbReference type="RefSeq" id="WP_261497564.1">
    <property type="nucleotide sequence ID" value="NZ_JAOCQF010000005.1"/>
</dbReference>
<evidence type="ECO:0000259" key="5">
    <source>
        <dbReference type="PROSITE" id="PS51898"/>
    </source>
</evidence>
<dbReference type="PANTHER" id="PTHR30349">
    <property type="entry name" value="PHAGE INTEGRASE-RELATED"/>
    <property type="match status" value="1"/>
</dbReference>
<evidence type="ECO:0000256" key="4">
    <source>
        <dbReference type="ARBA" id="ARBA00023172"/>
    </source>
</evidence>
<feature type="domain" description="Tyr recombinase" evidence="5">
    <location>
        <begin position="149"/>
        <end position="344"/>
    </location>
</feature>
<keyword evidence="4" id="KW-0233">DNA recombination</keyword>
<keyword evidence="7" id="KW-1185">Reference proteome</keyword>
<name>A0ABT2NRT8_9RHOB</name>
<dbReference type="InterPro" id="IPR050090">
    <property type="entry name" value="Tyrosine_recombinase_XerCD"/>
</dbReference>